<evidence type="ECO:0000259" key="13">
    <source>
        <dbReference type="SMART" id="SM00965"/>
    </source>
</evidence>
<keyword evidence="7 11" id="KW-0798">TonB box</keyword>
<dbReference type="SUPFAM" id="SSF56935">
    <property type="entry name" value="Porins"/>
    <property type="match status" value="1"/>
</dbReference>
<keyword evidence="8 10" id="KW-0472">Membrane</keyword>
<comment type="similarity">
    <text evidence="10 11">Belongs to the TonB-dependent receptor family.</text>
</comment>
<evidence type="ECO:0000256" key="8">
    <source>
        <dbReference type="ARBA" id="ARBA00023136"/>
    </source>
</evidence>
<keyword evidence="12" id="KW-0732">Signal</keyword>
<evidence type="ECO:0000256" key="10">
    <source>
        <dbReference type="PROSITE-ProRule" id="PRU01360"/>
    </source>
</evidence>
<name>A0A1T5DUJ1_9SPHN</name>
<accession>A0A1T5DUJ1</accession>
<proteinExistence type="inferred from homology"/>
<evidence type="ECO:0000256" key="5">
    <source>
        <dbReference type="ARBA" id="ARBA00022692"/>
    </source>
</evidence>
<reference evidence="15" key="1">
    <citation type="submission" date="2017-02" db="EMBL/GenBank/DDBJ databases">
        <authorList>
            <person name="Varghese N."/>
            <person name="Submissions S."/>
        </authorList>
    </citation>
    <scope>NUCLEOTIDE SEQUENCE [LARGE SCALE GENOMIC DNA]</scope>
    <source>
        <strain evidence="15">R11H</strain>
    </source>
</reference>
<evidence type="ECO:0000256" key="12">
    <source>
        <dbReference type="SAM" id="SignalP"/>
    </source>
</evidence>
<protein>
    <submittedName>
        <fullName evidence="14">Secretin and TonB N terminus short domain-containing protein</fullName>
    </submittedName>
</protein>
<dbReference type="Gene3D" id="2.170.130.10">
    <property type="entry name" value="TonB-dependent receptor, plug domain"/>
    <property type="match status" value="1"/>
</dbReference>
<feature type="signal peptide" evidence="12">
    <location>
        <begin position="1"/>
        <end position="25"/>
    </location>
</feature>
<dbReference type="PROSITE" id="PS51257">
    <property type="entry name" value="PROKAR_LIPOPROTEIN"/>
    <property type="match status" value="1"/>
</dbReference>
<sequence>MKPVFMAALLATGSCLALSVPTAKAQTAETEFNIPAQRLADALRAYSEATGRDVIAASQLLEGRRSSAVRGRLSPDAALTRLLAGTGLVAERVDSTLVLRVKSAPADDTDAAIIVTGTRIRGTGPIGSPVTVIDRAALDQSGRATITDFLQTIPQNFSGGPAEANVGTSARGYANTNLAYGSGINLRGLGSGSTLTLFDGARPALGGGSGAFTDLSLVPSAAIESIEILTDGASAVYGSDAVAGVVNIRFRNRFEGAETRLRAGTADGDFGEVQLGQIFGTGWSTGHLVVAGEYYRRGNLPSAARSFASEDLRPFGGPDLRSNISNPGTIVAADGRPYRLPIGQDGTALTADQLIPGGFNRGDARRHIDLLPRQERGGLYISAEQRIAEPVTLFARLLYSERHFAARQRVFGASPLTVGPSNPYYVDPIGTGEPIRVYYDPTADFGPEGVEGSVRAFNSAFGARATLGDWSLELSGGFGQQRERSDGVNIVHRLRLLRSVAATTPAEAINLFGDGAVNDPALIDSLRGGLQRRVRYQNWTGALRADGPLLALPAGEVKIALGAEYRRDQLRYAQTIDRSTEAPRTSGIPGLPDHRTVRALYGELVVPIFNAEGRFPGSLTVSGAARYEDYSDVGDTANPKVGIEWKPLHGLTLRASYGRSFRAPFFDELVGTANAFYETIALPDPQSPSGETVVLGLFGFRPDLGPEKAETWTAGVDLEPTFLPGARASLSWFKIGYRDRIATASFDLFNFLVRRDIYGGLVDDNPDPAVVAAYFANPSFANSLGVTPADIGAIVEGRTLNLSKSKVEGIDFDLRYRHQLGDAGHLWVSLGGTRLLTIDNQITDAAPAVNVVGTLGNPVKLRLRGRAGVAVGALDASIGLQHVAGYDNLTVTPAQKVKSWTTFDLQFGTRIAQLGGDRSLRLALSINNLFDKAPPYVEFRTPTSAFGYDPEQASAIGRLTALQALVSW</sequence>
<evidence type="ECO:0000313" key="15">
    <source>
        <dbReference type="Proteomes" id="UP000190044"/>
    </source>
</evidence>
<organism evidence="14 15">
    <name type="scientific">Sphingopyxis flava</name>
    <dbReference type="NCBI Taxonomy" id="1507287"/>
    <lineage>
        <taxon>Bacteria</taxon>
        <taxon>Pseudomonadati</taxon>
        <taxon>Pseudomonadota</taxon>
        <taxon>Alphaproteobacteria</taxon>
        <taxon>Sphingomonadales</taxon>
        <taxon>Sphingomonadaceae</taxon>
        <taxon>Sphingopyxis</taxon>
    </lineage>
</organism>
<keyword evidence="2 10" id="KW-0813">Transport</keyword>
<evidence type="ECO:0000313" key="14">
    <source>
        <dbReference type="EMBL" id="SKB75311.1"/>
    </source>
</evidence>
<keyword evidence="3 10" id="KW-1134">Transmembrane beta strand</keyword>
<dbReference type="InterPro" id="IPR039426">
    <property type="entry name" value="TonB-dep_rcpt-like"/>
</dbReference>
<dbReference type="Pfam" id="PF07660">
    <property type="entry name" value="STN"/>
    <property type="match status" value="1"/>
</dbReference>
<evidence type="ECO:0000256" key="6">
    <source>
        <dbReference type="ARBA" id="ARBA00023004"/>
    </source>
</evidence>
<keyword evidence="15" id="KW-1185">Reference proteome</keyword>
<dbReference type="InterPro" id="IPR000531">
    <property type="entry name" value="Beta-barrel_TonB"/>
</dbReference>
<feature type="chain" id="PRO_5012256414" evidence="12">
    <location>
        <begin position="26"/>
        <end position="968"/>
    </location>
</feature>
<comment type="subcellular location">
    <subcellularLocation>
        <location evidence="1 10">Cell outer membrane</location>
        <topology evidence="1 10">Multi-pass membrane protein</topology>
    </subcellularLocation>
</comment>
<dbReference type="AlphaFoldDB" id="A0A1T5DUJ1"/>
<evidence type="ECO:0000256" key="9">
    <source>
        <dbReference type="ARBA" id="ARBA00023237"/>
    </source>
</evidence>
<feature type="domain" description="Secretin/TonB short N-terminal" evidence="13">
    <location>
        <begin position="52"/>
        <end position="102"/>
    </location>
</feature>
<keyword evidence="4" id="KW-0410">Iron transport</keyword>
<dbReference type="InterPro" id="IPR011662">
    <property type="entry name" value="Secretin/TonB_short_N"/>
</dbReference>
<dbReference type="GO" id="GO:0006826">
    <property type="term" value="P:iron ion transport"/>
    <property type="evidence" value="ECO:0007669"/>
    <property type="project" value="UniProtKB-KW"/>
</dbReference>
<dbReference type="RefSeq" id="WP_176141608.1">
    <property type="nucleotide sequence ID" value="NZ_FUYP01000016.1"/>
</dbReference>
<dbReference type="Proteomes" id="UP000190044">
    <property type="component" value="Unassembled WGS sequence"/>
</dbReference>
<dbReference type="GO" id="GO:0009279">
    <property type="term" value="C:cell outer membrane"/>
    <property type="evidence" value="ECO:0007669"/>
    <property type="project" value="UniProtKB-SubCell"/>
</dbReference>
<keyword evidence="9 10" id="KW-0998">Cell outer membrane</keyword>
<dbReference type="Pfam" id="PF00593">
    <property type="entry name" value="TonB_dep_Rec_b-barrel"/>
    <property type="match status" value="1"/>
</dbReference>
<dbReference type="Pfam" id="PF07715">
    <property type="entry name" value="Plug"/>
    <property type="match status" value="1"/>
</dbReference>
<evidence type="ECO:0000256" key="3">
    <source>
        <dbReference type="ARBA" id="ARBA00022452"/>
    </source>
</evidence>
<dbReference type="InterPro" id="IPR037066">
    <property type="entry name" value="Plug_dom_sf"/>
</dbReference>
<dbReference type="InterPro" id="IPR036942">
    <property type="entry name" value="Beta-barrel_TonB_sf"/>
</dbReference>
<evidence type="ECO:0000256" key="1">
    <source>
        <dbReference type="ARBA" id="ARBA00004571"/>
    </source>
</evidence>
<dbReference type="PROSITE" id="PS52016">
    <property type="entry name" value="TONB_DEPENDENT_REC_3"/>
    <property type="match status" value="1"/>
</dbReference>
<keyword evidence="4" id="KW-0406">Ion transport</keyword>
<evidence type="ECO:0000256" key="11">
    <source>
        <dbReference type="RuleBase" id="RU003357"/>
    </source>
</evidence>
<dbReference type="Gene3D" id="3.55.50.30">
    <property type="match status" value="1"/>
</dbReference>
<dbReference type="PANTHER" id="PTHR47234:SF1">
    <property type="entry name" value="TONB-DEPENDENT RECEPTOR"/>
    <property type="match status" value="1"/>
</dbReference>
<evidence type="ECO:0000256" key="2">
    <source>
        <dbReference type="ARBA" id="ARBA00022448"/>
    </source>
</evidence>
<dbReference type="Gene3D" id="2.40.170.20">
    <property type="entry name" value="TonB-dependent receptor, beta-barrel domain"/>
    <property type="match status" value="1"/>
</dbReference>
<keyword evidence="6" id="KW-0408">Iron</keyword>
<dbReference type="SMART" id="SM00965">
    <property type="entry name" value="STN"/>
    <property type="match status" value="1"/>
</dbReference>
<dbReference type="InterPro" id="IPR012910">
    <property type="entry name" value="Plug_dom"/>
</dbReference>
<dbReference type="PANTHER" id="PTHR47234">
    <property type="match status" value="1"/>
</dbReference>
<gene>
    <name evidence="14" type="ORF">SAMN06295937_101667</name>
</gene>
<keyword evidence="5 10" id="KW-0812">Transmembrane</keyword>
<evidence type="ECO:0000256" key="4">
    <source>
        <dbReference type="ARBA" id="ARBA00022496"/>
    </source>
</evidence>
<evidence type="ECO:0000256" key="7">
    <source>
        <dbReference type="ARBA" id="ARBA00023077"/>
    </source>
</evidence>
<dbReference type="EMBL" id="FUYP01000016">
    <property type="protein sequence ID" value="SKB75311.1"/>
    <property type="molecule type" value="Genomic_DNA"/>
</dbReference>